<gene>
    <name evidence="3" type="ORF">HCN44_001001</name>
</gene>
<comment type="similarity">
    <text evidence="1">Belongs to the dysbindin family.</text>
</comment>
<evidence type="ECO:0000313" key="3">
    <source>
        <dbReference type="EMBL" id="KAF7988428.1"/>
    </source>
</evidence>
<protein>
    <recommendedName>
        <fullName evidence="5">Dysbindin</fullName>
    </recommendedName>
</protein>
<keyword evidence="2" id="KW-0175">Coiled coil</keyword>
<name>A0A835CNS7_APHGI</name>
<dbReference type="Proteomes" id="UP000639338">
    <property type="component" value="Unassembled WGS sequence"/>
</dbReference>
<reference evidence="3 4" key="1">
    <citation type="submission" date="2020-08" db="EMBL/GenBank/DDBJ databases">
        <title>Aphidius gifuensis genome sequencing and assembly.</title>
        <authorList>
            <person name="Du Z."/>
        </authorList>
    </citation>
    <scope>NUCLEOTIDE SEQUENCE [LARGE SCALE GENOMIC DNA]</scope>
    <source>
        <strain evidence="3">YNYX2018</strain>
        <tissue evidence="3">Adults</tissue>
    </source>
</reference>
<comment type="caution">
    <text evidence="3">The sequence shown here is derived from an EMBL/GenBank/DDBJ whole genome shotgun (WGS) entry which is preliminary data.</text>
</comment>
<proteinExistence type="inferred from homology"/>
<accession>A0A835CNS7</accession>
<dbReference type="GO" id="GO:0005737">
    <property type="term" value="C:cytoplasm"/>
    <property type="evidence" value="ECO:0007669"/>
    <property type="project" value="InterPro"/>
</dbReference>
<dbReference type="AlphaFoldDB" id="A0A835CNS7"/>
<evidence type="ECO:0000313" key="4">
    <source>
        <dbReference type="Proteomes" id="UP000639338"/>
    </source>
</evidence>
<evidence type="ECO:0000256" key="1">
    <source>
        <dbReference type="ARBA" id="ARBA00008686"/>
    </source>
</evidence>
<sequence>MNVNMFQTFKSTLQTVQEGISAGLKTLTTTDSPRIKKSSTNLECVNYGAGADLLHHFQQQWNELHDLSEENSKKSREVDILIGGVYEKLDRQWHSIILLNSALATIPQINNDIKNLMDQLGTLEEAFEEVEASLYNLENLNETLELQNHQLDHRFQLALYKEKKLSNLDTIRAKLADEHSKRVVEHELKNQKILKERQQTFEKVFRDDIETYKATGEIPKTVSPHKGPTLEEIDLEDDSTDFDDFLKS</sequence>
<organism evidence="3 4">
    <name type="scientific">Aphidius gifuensis</name>
    <name type="common">Parasitoid wasp</name>
    <dbReference type="NCBI Taxonomy" id="684658"/>
    <lineage>
        <taxon>Eukaryota</taxon>
        <taxon>Metazoa</taxon>
        <taxon>Ecdysozoa</taxon>
        <taxon>Arthropoda</taxon>
        <taxon>Hexapoda</taxon>
        <taxon>Insecta</taxon>
        <taxon>Pterygota</taxon>
        <taxon>Neoptera</taxon>
        <taxon>Endopterygota</taxon>
        <taxon>Hymenoptera</taxon>
        <taxon>Apocrita</taxon>
        <taxon>Ichneumonoidea</taxon>
        <taxon>Braconidae</taxon>
        <taxon>Aphidiinae</taxon>
        <taxon>Aphidius</taxon>
    </lineage>
</organism>
<dbReference type="PANTHER" id="PTHR16294">
    <property type="entry name" value="DYSTROBREVIN BINDING PROTEIN 1 DYSBINDIN"/>
    <property type="match status" value="1"/>
</dbReference>
<dbReference type="PANTHER" id="PTHR16294:SF6">
    <property type="entry name" value="DYNAMIN N-TERMINAL DOMAIN-CONTAINING PROTEIN"/>
    <property type="match status" value="1"/>
</dbReference>
<evidence type="ECO:0008006" key="5">
    <source>
        <dbReference type="Google" id="ProtNLM"/>
    </source>
</evidence>
<evidence type="ECO:0000256" key="2">
    <source>
        <dbReference type="SAM" id="Coils"/>
    </source>
</evidence>
<dbReference type="OrthoDB" id="2445127at2759"/>
<dbReference type="EMBL" id="JACMRX010000005">
    <property type="protein sequence ID" value="KAF7988428.1"/>
    <property type="molecule type" value="Genomic_DNA"/>
</dbReference>
<feature type="coiled-coil region" evidence="2">
    <location>
        <begin position="106"/>
        <end position="154"/>
    </location>
</feature>
<keyword evidence="4" id="KW-1185">Reference proteome</keyword>
<dbReference type="InterPro" id="IPR007531">
    <property type="entry name" value="Dysbindin"/>
</dbReference>